<gene>
    <name evidence="1" type="ORF">HPB49_012012</name>
</gene>
<name>A0ACB8DPA6_DERSI</name>
<proteinExistence type="predicted"/>
<accession>A0ACB8DPA6</accession>
<organism evidence="1 2">
    <name type="scientific">Dermacentor silvarum</name>
    <name type="common">Tick</name>
    <dbReference type="NCBI Taxonomy" id="543639"/>
    <lineage>
        <taxon>Eukaryota</taxon>
        <taxon>Metazoa</taxon>
        <taxon>Ecdysozoa</taxon>
        <taxon>Arthropoda</taxon>
        <taxon>Chelicerata</taxon>
        <taxon>Arachnida</taxon>
        <taxon>Acari</taxon>
        <taxon>Parasitiformes</taxon>
        <taxon>Ixodida</taxon>
        <taxon>Ixodoidea</taxon>
        <taxon>Ixodidae</taxon>
        <taxon>Rhipicephalinae</taxon>
        <taxon>Dermacentor</taxon>
    </lineage>
</organism>
<dbReference type="Proteomes" id="UP000821865">
    <property type="component" value="Chromosome 10"/>
</dbReference>
<evidence type="ECO:0000313" key="1">
    <source>
        <dbReference type="EMBL" id="KAH7974201.1"/>
    </source>
</evidence>
<dbReference type="EMBL" id="CM023479">
    <property type="protein sequence ID" value="KAH7974201.1"/>
    <property type="molecule type" value="Genomic_DNA"/>
</dbReference>
<comment type="caution">
    <text evidence="1">The sequence shown here is derived from an EMBL/GenBank/DDBJ whole genome shotgun (WGS) entry which is preliminary data.</text>
</comment>
<protein>
    <submittedName>
        <fullName evidence="1">Uncharacterized protein</fullName>
    </submittedName>
</protein>
<evidence type="ECO:0000313" key="2">
    <source>
        <dbReference type="Proteomes" id="UP000821865"/>
    </source>
</evidence>
<reference evidence="1" key="1">
    <citation type="submission" date="2020-05" db="EMBL/GenBank/DDBJ databases">
        <title>Large-scale comparative analyses of tick genomes elucidate their genetic diversity and vector capacities.</title>
        <authorList>
            <person name="Jia N."/>
            <person name="Wang J."/>
            <person name="Shi W."/>
            <person name="Du L."/>
            <person name="Sun Y."/>
            <person name="Zhan W."/>
            <person name="Jiang J."/>
            <person name="Wang Q."/>
            <person name="Zhang B."/>
            <person name="Ji P."/>
            <person name="Sakyi L.B."/>
            <person name="Cui X."/>
            <person name="Yuan T."/>
            <person name="Jiang B."/>
            <person name="Yang W."/>
            <person name="Lam T.T.-Y."/>
            <person name="Chang Q."/>
            <person name="Ding S."/>
            <person name="Wang X."/>
            <person name="Zhu J."/>
            <person name="Ruan X."/>
            <person name="Zhao L."/>
            <person name="Wei J."/>
            <person name="Que T."/>
            <person name="Du C."/>
            <person name="Cheng J."/>
            <person name="Dai P."/>
            <person name="Han X."/>
            <person name="Huang E."/>
            <person name="Gao Y."/>
            <person name="Liu J."/>
            <person name="Shao H."/>
            <person name="Ye R."/>
            <person name="Li L."/>
            <person name="Wei W."/>
            <person name="Wang X."/>
            <person name="Wang C."/>
            <person name="Yang T."/>
            <person name="Huo Q."/>
            <person name="Li W."/>
            <person name="Guo W."/>
            <person name="Chen H."/>
            <person name="Zhou L."/>
            <person name="Ni X."/>
            <person name="Tian J."/>
            <person name="Zhou Y."/>
            <person name="Sheng Y."/>
            <person name="Liu T."/>
            <person name="Pan Y."/>
            <person name="Xia L."/>
            <person name="Li J."/>
            <person name="Zhao F."/>
            <person name="Cao W."/>
        </authorList>
    </citation>
    <scope>NUCLEOTIDE SEQUENCE</scope>
    <source>
        <strain evidence="1">Dsil-2018</strain>
    </source>
</reference>
<keyword evidence="2" id="KW-1185">Reference proteome</keyword>
<sequence>MSKPGDCTPDAVFKCYDMYRLELKGAQALADEGTYQEELNKKCSLIKDKLPCHKEIASCPEMSRSNFSSHERGYQAVRDIICDTKALKDSYVAGSCEDGQKLIDCLVEWTFRHYDDDPPSDENVRLCRRLRGSLACYEETFIASSCPVPLQSAKPAYARTQEALVKLVGCEEPNGSMQLSSDPQGLLLAMVAIAFVRWTTS</sequence>